<organism evidence="2 3">
    <name type="scientific">Bifidobacterium longum subsp. longum</name>
    <dbReference type="NCBI Taxonomy" id="1679"/>
    <lineage>
        <taxon>Bacteria</taxon>
        <taxon>Bacillati</taxon>
        <taxon>Actinomycetota</taxon>
        <taxon>Actinomycetes</taxon>
        <taxon>Bifidobacteriales</taxon>
        <taxon>Bifidobacteriaceae</taxon>
        <taxon>Bifidobacterium</taxon>
    </lineage>
</organism>
<dbReference type="Proteomes" id="UP000292260">
    <property type="component" value="Unassembled WGS sequence"/>
</dbReference>
<dbReference type="RefSeq" id="WP_131211891.1">
    <property type="nucleotide sequence ID" value="NZ_SHQD01000019.1"/>
</dbReference>
<dbReference type="EMBL" id="SHTN01000021">
    <property type="protein sequence ID" value="TCF83271.1"/>
    <property type="molecule type" value="Genomic_DNA"/>
</dbReference>
<comment type="caution">
    <text evidence="2">The sequence shown here is derived from an EMBL/GenBank/DDBJ whole genome shotgun (WGS) entry which is preliminary data.</text>
</comment>
<protein>
    <submittedName>
        <fullName evidence="2">Uncharacterized protein</fullName>
    </submittedName>
</protein>
<dbReference type="AlphaFoldDB" id="A0A4R0TGF2"/>
<gene>
    <name evidence="1" type="ORF">MCC10043_1164</name>
    <name evidence="2" type="ORF">MCC10126_1040</name>
</gene>
<dbReference type="Proteomes" id="UP000291501">
    <property type="component" value="Unassembled WGS sequence"/>
</dbReference>
<sequence length="69" mass="7603">MTIDQLIKALETFKKNGISGETPVIVDCYDIPDGYREVAGLEATSRNMDDMPESLFAAGESQFFPTITL</sequence>
<evidence type="ECO:0000313" key="2">
    <source>
        <dbReference type="EMBL" id="TCF83271.1"/>
    </source>
</evidence>
<dbReference type="EMBL" id="SHQU01000024">
    <property type="protein sequence ID" value="TCE40696.1"/>
    <property type="molecule type" value="Genomic_DNA"/>
</dbReference>
<evidence type="ECO:0000313" key="4">
    <source>
        <dbReference type="Proteomes" id="UP000292260"/>
    </source>
</evidence>
<reference evidence="3 4" key="1">
    <citation type="journal article" date="2018" name="Sci. Rep.">
        <title>Genomic diversity and distribution of Bifidobacterium longum subsp. longum across the human lifespan.</title>
        <authorList>
            <person name="Odamaki T."/>
            <person name="Bottacini F."/>
            <person name="Kato K."/>
            <person name="Mitsuyama E."/>
            <person name="Yoshida K."/>
            <person name="Horigome A."/>
            <person name="Xiao J.Z."/>
            <person name="van Sinderen D."/>
        </authorList>
    </citation>
    <scope>NUCLEOTIDE SEQUENCE [LARGE SCALE GENOMIC DNA]</scope>
    <source>
        <strain evidence="1 4">MCC10043</strain>
        <strain evidence="2 3">MCC10126</strain>
    </source>
</reference>
<proteinExistence type="predicted"/>
<evidence type="ECO:0000313" key="1">
    <source>
        <dbReference type="EMBL" id="TCE40696.1"/>
    </source>
</evidence>
<accession>A0A4R0TGF2</accession>
<evidence type="ECO:0000313" key="3">
    <source>
        <dbReference type="Proteomes" id="UP000291501"/>
    </source>
</evidence>
<name>A0A4R0TGF2_BIFLL</name>
<reference evidence="2" key="2">
    <citation type="submission" date="2019-02" db="EMBL/GenBank/DDBJ databases">
        <authorList>
            <person name="Odamaki T."/>
        </authorList>
    </citation>
    <scope>NUCLEOTIDE SEQUENCE</scope>
    <source>
        <strain evidence="1">MCC10043</strain>
        <strain evidence="2">MCC10126</strain>
    </source>
</reference>